<dbReference type="AlphaFoldDB" id="A0A1H0T7E0"/>
<accession>A0A1H0T7E0</accession>
<dbReference type="Proteomes" id="UP000198597">
    <property type="component" value="Unassembled WGS sequence"/>
</dbReference>
<proteinExistence type="predicted"/>
<evidence type="ECO:0000313" key="2">
    <source>
        <dbReference type="Proteomes" id="UP000198597"/>
    </source>
</evidence>
<protein>
    <submittedName>
        <fullName evidence="1">Uncharacterized protein</fullName>
    </submittedName>
</protein>
<dbReference type="STRING" id="94869.SAMN04488529_106108"/>
<name>A0A1H0T7E0_9CLOT</name>
<sequence>MKEKVKRELEMVKASVDKLHEDGLRAYPLNYESKLEGYGNNRYIAW</sequence>
<evidence type="ECO:0000313" key="1">
    <source>
        <dbReference type="EMBL" id="SDP49957.1"/>
    </source>
</evidence>
<organism evidence="1 2">
    <name type="scientific">Clostridium gasigenes</name>
    <dbReference type="NCBI Taxonomy" id="94869"/>
    <lineage>
        <taxon>Bacteria</taxon>
        <taxon>Bacillati</taxon>
        <taxon>Bacillota</taxon>
        <taxon>Clostridia</taxon>
        <taxon>Eubacteriales</taxon>
        <taxon>Clostridiaceae</taxon>
        <taxon>Clostridium</taxon>
    </lineage>
</organism>
<gene>
    <name evidence="1" type="ORF">SAMN04488529_106108</name>
</gene>
<reference evidence="1 2" key="1">
    <citation type="submission" date="2016-10" db="EMBL/GenBank/DDBJ databases">
        <authorList>
            <person name="de Groot N.N."/>
        </authorList>
    </citation>
    <scope>NUCLEOTIDE SEQUENCE [LARGE SCALE GENOMIC DNA]</scope>
    <source>
        <strain evidence="1 2">DSM 12272</strain>
    </source>
</reference>
<dbReference type="EMBL" id="FNJM01000006">
    <property type="protein sequence ID" value="SDP49957.1"/>
    <property type="molecule type" value="Genomic_DNA"/>
</dbReference>
<keyword evidence="2" id="KW-1185">Reference proteome</keyword>